<dbReference type="SUPFAM" id="SSF50129">
    <property type="entry name" value="GroES-like"/>
    <property type="match status" value="1"/>
</dbReference>
<dbReference type="GO" id="GO:0016491">
    <property type="term" value="F:oxidoreductase activity"/>
    <property type="evidence" value="ECO:0007669"/>
    <property type="project" value="InterPro"/>
</dbReference>
<organism evidence="2 3">
    <name type="scientific">Trichoderma gamsii</name>
    <dbReference type="NCBI Taxonomy" id="398673"/>
    <lineage>
        <taxon>Eukaryota</taxon>
        <taxon>Fungi</taxon>
        <taxon>Dikarya</taxon>
        <taxon>Ascomycota</taxon>
        <taxon>Pezizomycotina</taxon>
        <taxon>Sordariomycetes</taxon>
        <taxon>Hypocreomycetidae</taxon>
        <taxon>Hypocreales</taxon>
        <taxon>Hypocreaceae</taxon>
        <taxon>Trichoderma</taxon>
    </lineage>
</organism>
<dbReference type="InterPro" id="IPR013149">
    <property type="entry name" value="ADH-like_C"/>
</dbReference>
<dbReference type="InterPro" id="IPR052711">
    <property type="entry name" value="Zinc_ADH-like"/>
</dbReference>
<dbReference type="RefSeq" id="XP_018665991.1">
    <property type="nucleotide sequence ID" value="XM_018800526.1"/>
</dbReference>
<gene>
    <name evidence="2" type="ORF">TGAM01_v203978</name>
</gene>
<feature type="domain" description="Enoyl reductase (ER)" evidence="1">
    <location>
        <begin position="23"/>
        <end position="329"/>
    </location>
</feature>
<dbReference type="Proteomes" id="UP000054821">
    <property type="component" value="Unassembled WGS sequence"/>
</dbReference>
<dbReference type="Pfam" id="PF00107">
    <property type="entry name" value="ADH_zinc_N"/>
    <property type="match status" value="1"/>
</dbReference>
<dbReference type="GeneID" id="29980609"/>
<keyword evidence="3" id="KW-1185">Reference proteome</keyword>
<dbReference type="InterPro" id="IPR036291">
    <property type="entry name" value="NAD(P)-bd_dom_sf"/>
</dbReference>
<dbReference type="AlphaFoldDB" id="A0A2P4ZRT8"/>
<name>A0A2P4ZRT8_9HYPO</name>
<dbReference type="STRING" id="398673.A0A2P4ZRT8"/>
<protein>
    <submittedName>
        <fullName evidence="2">Alcohol dehydrogenase</fullName>
    </submittedName>
</protein>
<dbReference type="PANTHER" id="PTHR45033">
    <property type="match status" value="1"/>
</dbReference>
<proteinExistence type="predicted"/>
<dbReference type="InterPro" id="IPR020843">
    <property type="entry name" value="ER"/>
</dbReference>
<evidence type="ECO:0000313" key="2">
    <source>
        <dbReference type="EMBL" id="PON27029.1"/>
    </source>
</evidence>
<dbReference type="InterPro" id="IPR011032">
    <property type="entry name" value="GroES-like_sf"/>
</dbReference>
<accession>A0A2P4ZRT8</accession>
<comment type="caution">
    <text evidence="2">The sequence shown here is derived from an EMBL/GenBank/DDBJ whole genome shotgun (WGS) entry which is preliminary data.</text>
</comment>
<evidence type="ECO:0000259" key="1">
    <source>
        <dbReference type="SMART" id="SM00829"/>
    </source>
</evidence>
<dbReference type="Pfam" id="PF08240">
    <property type="entry name" value="ADH_N"/>
    <property type="match status" value="1"/>
</dbReference>
<dbReference type="InterPro" id="IPR013154">
    <property type="entry name" value="ADH-like_N"/>
</dbReference>
<dbReference type="Gene3D" id="3.90.180.10">
    <property type="entry name" value="Medium-chain alcohol dehydrogenases, catalytic domain"/>
    <property type="match status" value="1"/>
</dbReference>
<dbReference type="PANTHER" id="PTHR45033:SF3">
    <property type="entry name" value="DEHYDROGENASE, PUTATIVE (AFU_ORTHOLOGUE AFUA_2G13270)-RELATED"/>
    <property type="match status" value="1"/>
</dbReference>
<sequence length="336" mass="35427">MAPSEENPKTMLAVYAASGNDETPLAGLKIGQVPLPTPPEGWVRVKLLAASANYHDIFTLKGFGVHPIKFPRIIGCEGVGILEDGRKVVVYPFMTTPDYIGDETLDPGRHALSEITEGTLAEYFIIPAKNVVPLPAGMDVTSGAVLGIAWLTAYRMLFTKSGLRAGQTMLVQGSSGGVSTALIQLGTAAGMRVWTTGRTAEKRQLAQSLGAEKTFEPGEKLPAQVDAVFDTSGAVTWKHSMASVKPGGTIVSCGGHGGFELPTDSMRLFVDSLSIHGVYAGSFQEFKDLISVVAAKGIKPYIGKILPLSQGEEAIKLLIEGKTQGKVVLTAGSEVA</sequence>
<dbReference type="SMART" id="SM00829">
    <property type="entry name" value="PKS_ER"/>
    <property type="match status" value="1"/>
</dbReference>
<evidence type="ECO:0000313" key="3">
    <source>
        <dbReference type="Proteomes" id="UP000054821"/>
    </source>
</evidence>
<reference evidence="2 3" key="1">
    <citation type="journal article" date="2016" name="Genome Announc.">
        <title>Draft Whole-Genome Sequence of Trichoderma gamsii T6085, a Promising Biocontrol Agent of Fusarium Head Blight on Wheat.</title>
        <authorList>
            <person name="Baroncelli R."/>
            <person name="Zapparata A."/>
            <person name="Piaggeschi G."/>
            <person name="Sarrocco S."/>
            <person name="Vannacci G."/>
        </authorList>
    </citation>
    <scope>NUCLEOTIDE SEQUENCE [LARGE SCALE GENOMIC DNA]</scope>
    <source>
        <strain evidence="2 3">T6085</strain>
    </source>
</reference>
<dbReference type="EMBL" id="JPDN02000011">
    <property type="protein sequence ID" value="PON27029.1"/>
    <property type="molecule type" value="Genomic_DNA"/>
</dbReference>
<dbReference type="SUPFAM" id="SSF51735">
    <property type="entry name" value="NAD(P)-binding Rossmann-fold domains"/>
    <property type="match status" value="1"/>
</dbReference>